<feature type="binding site" evidence="6">
    <location>
        <position position="214"/>
    </location>
    <ligand>
        <name>ATP</name>
        <dbReference type="ChEBI" id="CHEBI:30616"/>
    </ligand>
</feature>
<reference evidence="10" key="1">
    <citation type="submission" date="2022-11" db="EMBL/GenBank/DDBJ databases">
        <title>Minimal conservation of predation-associated metabolite biosynthetic gene clusters underscores biosynthetic potential of Myxococcota including descriptions for ten novel species: Archangium lansinium sp. nov., Myxococcus landrumus sp. nov., Nannocystis bai.</title>
        <authorList>
            <person name="Ahearne A."/>
            <person name="Stevens C."/>
            <person name="Phillips K."/>
        </authorList>
    </citation>
    <scope>NUCLEOTIDE SEQUENCE</scope>
    <source>
        <strain evidence="10">Na p29</strain>
    </source>
</reference>
<feature type="region of interest" description="Disordered" evidence="7">
    <location>
        <begin position="1159"/>
        <end position="1178"/>
    </location>
</feature>
<dbReference type="SUPFAM" id="SSF69318">
    <property type="entry name" value="Integrin alpha N-terminal domain"/>
    <property type="match status" value="1"/>
</dbReference>
<accession>A0A9X3EWW6</accession>
<dbReference type="InterPro" id="IPR017441">
    <property type="entry name" value="Protein_kinase_ATP_BS"/>
</dbReference>
<dbReference type="EMBL" id="JAPNKE010000002">
    <property type="protein sequence ID" value="MCY1011858.1"/>
    <property type="molecule type" value="Genomic_DNA"/>
</dbReference>
<feature type="domain" description="Protein kinase" evidence="9">
    <location>
        <begin position="185"/>
        <end position="457"/>
    </location>
</feature>
<evidence type="ECO:0000256" key="4">
    <source>
        <dbReference type="ARBA" id="ARBA00022777"/>
    </source>
</evidence>
<dbReference type="AlphaFoldDB" id="A0A9X3EWW6"/>
<evidence type="ECO:0000259" key="9">
    <source>
        <dbReference type="PROSITE" id="PS50011"/>
    </source>
</evidence>
<dbReference type="CDD" id="cd14014">
    <property type="entry name" value="STKc_PknB_like"/>
    <property type="match status" value="1"/>
</dbReference>
<dbReference type="Gene3D" id="1.10.510.10">
    <property type="entry name" value="Transferase(Phosphotransferase) domain 1"/>
    <property type="match status" value="1"/>
</dbReference>
<evidence type="ECO:0000256" key="1">
    <source>
        <dbReference type="ARBA" id="ARBA00022679"/>
    </source>
</evidence>
<evidence type="ECO:0000256" key="3">
    <source>
        <dbReference type="ARBA" id="ARBA00022741"/>
    </source>
</evidence>
<dbReference type="PANTHER" id="PTHR43289">
    <property type="entry name" value="MITOGEN-ACTIVATED PROTEIN KINASE KINASE KINASE 20-RELATED"/>
    <property type="match status" value="1"/>
</dbReference>
<gene>
    <name evidence="10" type="ORF">OV079_41145</name>
</gene>
<dbReference type="InterPro" id="IPR000719">
    <property type="entry name" value="Prot_kinase_dom"/>
</dbReference>
<feature type="transmembrane region" description="Helical" evidence="8">
    <location>
        <begin position="474"/>
        <end position="495"/>
    </location>
</feature>
<dbReference type="PROSITE" id="PS50011">
    <property type="entry name" value="PROTEIN_KINASE_DOM"/>
    <property type="match status" value="1"/>
</dbReference>
<dbReference type="Pfam" id="PF00069">
    <property type="entry name" value="Pkinase"/>
    <property type="match status" value="1"/>
</dbReference>
<dbReference type="InterPro" id="IPR028994">
    <property type="entry name" value="Integrin_alpha_N"/>
</dbReference>
<dbReference type="SUPFAM" id="SSF56112">
    <property type="entry name" value="Protein kinase-like (PK-like)"/>
    <property type="match status" value="1"/>
</dbReference>
<keyword evidence="3 6" id="KW-0547">Nucleotide-binding</keyword>
<evidence type="ECO:0000256" key="6">
    <source>
        <dbReference type="PROSITE-ProRule" id="PRU10141"/>
    </source>
</evidence>
<proteinExistence type="predicted"/>
<dbReference type="GO" id="GO:0005524">
    <property type="term" value="F:ATP binding"/>
    <property type="evidence" value="ECO:0007669"/>
    <property type="project" value="UniProtKB-UniRule"/>
</dbReference>
<dbReference type="GO" id="GO:0004674">
    <property type="term" value="F:protein serine/threonine kinase activity"/>
    <property type="evidence" value="ECO:0007669"/>
    <property type="project" value="TreeGrafter"/>
</dbReference>
<dbReference type="InterPro" id="IPR011009">
    <property type="entry name" value="Kinase-like_dom_sf"/>
</dbReference>
<keyword evidence="8" id="KW-1133">Transmembrane helix</keyword>
<dbReference type="PROSITE" id="PS00108">
    <property type="entry name" value="PROTEIN_KINASE_ST"/>
    <property type="match status" value="1"/>
</dbReference>
<sequence length="1211" mass="128240">MGARDEPGGPGRAGLEETRAGLSPFASEPTRDLEDVPIAAPIAVASRSDLAETRAPTGIGAAEREQVKSGLAETRAPAGIGAVEGEQVASDLAETRAPAGIGAAEGEQVASDLAETRAPAGAGAAEREQVASDLEETRVSAGTVGAAERKEGATEETTLSAEQRFAAGDPPALRAVLQRGRIGRFVLLRELGRGAMGVVFAAYDEELDRKVAIKLLHAARGQEASQGRAMLLREAQALARLAHPNVVAVHEVGTVEEAVFVAMEYVAGVDLQRWLTEAPRAWREALAVLRQAGAGLVAAHREGLVHRDFKPSNVLVGEDGRVRVADFGLAARRGGMTGSRGEPALGPGGTTATLASEGALIGTPVYMAPELLRGGSATASSDQYAFCVALYEALYGARPFDGETLATLTAAIEQHALPTSPPRAGVPAWLHAAVCRGLAKRPEERFASLAELVELLTRDPEAERQQRRRRALQIAGSIVGTAVLVAGVMFGYAAASRYAGERRALRRLEALHGQIEALRARGDTNEARRSLRTFVALPENRGLAVVARAYLEWAAAQTDHAEAVDAYGSAYIAARTEEDAQAALLGLIERLSAQRKVPEAAAALAVLERQAPQEATRPALQAVRLAAALAQRDLPAAARVLASGDEDNWGHVLEDLSRVTEIDPGRLGPEPQALPRTLAAIDIDGDGAREVLSWRSGPIAQLLRADVALTPIGTIEVGEARRVEAADGESLLFASYPTPDPNRFEVRMLDVAGESPRVVDVWPDSVQMHATTLDFDGDGRREVYLGTEAYARRFWRIERDEAGRWTRRSAHGPTEAAGSDLSAVLTADLEGDGRPEIVVAAGPWKAYDLRIFKPTPAGELDLVVRRAFGSYQAQGVQRMRAPGGDLLVLSKIDGQIAPGRFPVDKPLGEPAGIYVVGLRSGALEILGHVPAQAEDGAQQRFTRVHTGDLDGDGQDEAVIGVQGLGTMLLRWRPDAPLRPQQIGGLAPLLVEDLDHDGRAEIVAATFEASPRLLVLGAGTSPLPPLPPLDREPRPIPPGITDPAIAQAWANAEQLAAIGLPRRTADELSDIAGFSGNVEKDMLLRTGELYSAIGEDALAAERYVAAASRPDLAPRALAGAAAARRRLGEFAAAEALTRQRLAVVETGERAAVEAELAALTTATAPRPSSRSASTGRSTLAGESPIRWRCGARRGGRRCRCGPRARRCWPSCR</sequence>
<evidence type="ECO:0000256" key="2">
    <source>
        <dbReference type="ARBA" id="ARBA00022729"/>
    </source>
</evidence>
<dbReference type="Gene3D" id="2.130.10.130">
    <property type="entry name" value="Integrin alpha, N-terminal"/>
    <property type="match status" value="1"/>
</dbReference>
<keyword evidence="8" id="KW-0812">Transmembrane</keyword>
<evidence type="ECO:0000256" key="7">
    <source>
        <dbReference type="SAM" id="MobiDB-lite"/>
    </source>
</evidence>
<feature type="region of interest" description="Disordered" evidence="7">
    <location>
        <begin position="117"/>
        <end position="165"/>
    </location>
</feature>
<feature type="region of interest" description="Disordered" evidence="7">
    <location>
        <begin position="1"/>
        <end position="73"/>
    </location>
</feature>
<dbReference type="InterPro" id="IPR008271">
    <property type="entry name" value="Ser/Thr_kinase_AS"/>
</dbReference>
<dbReference type="PANTHER" id="PTHR43289:SF6">
    <property type="entry name" value="SERINE_THREONINE-PROTEIN KINASE NEKL-3"/>
    <property type="match status" value="1"/>
</dbReference>
<keyword evidence="5 6" id="KW-0067">ATP-binding</keyword>
<feature type="compositionally biased region" description="Low complexity" evidence="7">
    <location>
        <begin position="1159"/>
        <end position="1177"/>
    </location>
</feature>
<keyword evidence="4 10" id="KW-0418">Kinase</keyword>
<keyword evidence="2" id="KW-0732">Signal</keyword>
<name>A0A9X3EWW6_9BACT</name>
<evidence type="ECO:0000313" key="10">
    <source>
        <dbReference type="EMBL" id="MCY1011858.1"/>
    </source>
</evidence>
<feature type="compositionally biased region" description="Basic and acidic residues" evidence="7">
    <location>
        <begin position="125"/>
        <end position="138"/>
    </location>
</feature>
<keyword evidence="8" id="KW-0472">Membrane</keyword>
<protein>
    <submittedName>
        <fullName evidence="10">Protein kinase</fullName>
    </submittedName>
</protein>
<evidence type="ECO:0000256" key="5">
    <source>
        <dbReference type="ARBA" id="ARBA00022840"/>
    </source>
</evidence>
<dbReference type="Gene3D" id="3.30.200.20">
    <property type="entry name" value="Phosphorylase Kinase, domain 1"/>
    <property type="match status" value="1"/>
</dbReference>
<evidence type="ECO:0000256" key="8">
    <source>
        <dbReference type="SAM" id="Phobius"/>
    </source>
</evidence>
<organism evidence="10 11">
    <name type="scientific">Nannocystis pusilla</name>
    <dbReference type="NCBI Taxonomy" id="889268"/>
    <lineage>
        <taxon>Bacteria</taxon>
        <taxon>Pseudomonadati</taxon>
        <taxon>Myxococcota</taxon>
        <taxon>Polyangia</taxon>
        <taxon>Nannocystales</taxon>
        <taxon>Nannocystaceae</taxon>
        <taxon>Nannocystis</taxon>
    </lineage>
</organism>
<keyword evidence="11" id="KW-1185">Reference proteome</keyword>
<dbReference type="PROSITE" id="PS00107">
    <property type="entry name" value="PROTEIN_KINASE_ATP"/>
    <property type="match status" value="1"/>
</dbReference>
<comment type="caution">
    <text evidence="10">The sequence shown here is derived from an EMBL/GenBank/DDBJ whole genome shotgun (WGS) entry which is preliminary data.</text>
</comment>
<evidence type="ECO:0000313" key="11">
    <source>
        <dbReference type="Proteomes" id="UP001150924"/>
    </source>
</evidence>
<dbReference type="Pfam" id="PF13517">
    <property type="entry name" value="FG-GAP_3"/>
    <property type="match status" value="1"/>
</dbReference>
<dbReference type="Proteomes" id="UP001150924">
    <property type="component" value="Unassembled WGS sequence"/>
</dbReference>
<dbReference type="InterPro" id="IPR013517">
    <property type="entry name" value="FG-GAP"/>
</dbReference>
<dbReference type="RefSeq" id="WP_267775174.1">
    <property type="nucleotide sequence ID" value="NZ_JAPNKE010000002.1"/>
</dbReference>
<keyword evidence="1" id="KW-0808">Transferase</keyword>